<feature type="compositionally biased region" description="Basic and acidic residues" evidence="1">
    <location>
        <begin position="51"/>
        <end position="67"/>
    </location>
</feature>
<feature type="region of interest" description="Disordered" evidence="1">
    <location>
        <begin position="40"/>
        <end position="67"/>
    </location>
</feature>
<sequence length="103" mass="11265">PEGFPDFDKGQLGQPMAVELQPEGEYAEIFAKLIAQSAKEMGTDSGSIPDGDAKKKTDDVLKNEADDEATRQLEELVLQGEQLLEQIQSSLYDVLRATQLPEG</sequence>
<protein>
    <submittedName>
        <fullName evidence="2">Putative mediator of rna polymerase ii transcription subunit</fullName>
    </submittedName>
</protein>
<proteinExistence type="predicted"/>
<dbReference type="AlphaFoldDB" id="A0A147BMC0"/>
<dbReference type="EMBL" id="GEGO01003939">
    <property type="protein sequence ID" value="JAR91465.1"/>
    <property type="molecule type" value="Transcribed_RNA"/>
</dbReference>
<organism evidence="2">
    <name type="scientific">Ixodes ricinus</name>
    <name type="common">Common tick</name>
    <name type="synonym">Acarus ricinus</name>
    <dbReference type="NCBI Taxonomy" id="34613"/>
    <lineage>
        <taxon>Eukaryota</taxon>
        <taxon>Metazoa</taxon>
        <taxon>Ecdysozoa</taxon>
        <taxon>Arthropoda</taxon>
        <taxon>Chelicerata</taxon>
        <taxon>Arachnida</taxon>
        <taxon>Acari</taxon>
        <taxon>Parasitiformes</taxon>
        <taxon>Ixodida</taxon>
        <taxon>Ixodoidea</taxon>
        <taxon>Ixodidae</taxon>
        <taxon>Ixodinae</taxon>
        <taxon>Ixodes</taxon>
    </lineage>
</organism>
<evidence type="ECO:0000256" key="1">
    <source>
        <dbReference type="SAM" id="MobiDB-lite"/>
    </source>
</evidence>
<name>A0A147BMC0_IXORI</name>
<feature type="non-terminal residue" evidence="2">
    <location>
        <position position="1"/>
    </location>
</feature>
<accession>A0A147BMC0</accession>
<evidence type="ECO:0000313" key="2">
    <source>
        <dbReference type="EMBL" id="JAR91465.1"/>
    </source>
</evidence>
<reference evidence="2" key="1">
    <citation type="journal article" date="2018" name="PLoS Negl. Trop. Dis.">
        <title>Sialome diversity of ticks revealed by RNAseq of single tick salivary glands.</title>
        <authorList>
            <person name="Perner J."/>
            <person name="Kropackova S."/>
            <person name="Kopacek P."/>
            <person name="Ribeiro J.M."/>
        </authorList>
    </citation>
    <scope>NUCLEOTIDE SEQUENCE</scope>
    <source>
        <strain evidence="2">Siblings of single egg batch collected in Ceske Budejovice</strain>
        <tissue evidence="2">Salivary glands</tissue>
    </source>
</reference>